<evidence type="ECO:0000313" key="2">
    <source>
        <dbReference type="Proteomes" id="UP001151760"/>
    </source>
</evidence>
<dbReference type="Proteomes" id="UP001151760">
    <property type="component" value="Unassembled WGS sequence"/>
</dbReference>
<proteinExistence type="predicted"/>
<evidence type="ECO:0008006" key="3">
    <source>
        <dbReference type="Google" id="ProtNLM"/>
    </source>
</evidence>
<keyword evidence="2" id="KW-1185">Reference proteome</keyword>
<comment type="caution">
    <text evidence="1">The sequence shown here is derived from an EMBL/GenBank/DDBJ whole genome shotgun (WGS) entry which is preliminary data.</text>
</comment>
<reference evidence="1" key="1">
    <citation type="journal article" date="2022" name="Int. J. Mol. Sci.">
        <title>Draft Genome of Tanacetum Coccineum: Genomic Comparison of Closely Related Tanacetum-Family Plants.</title>
        <authorList>
            <person name="Yamashiro T."/>
            <person name="Shiraishi A."/>
            <person name="Nakayama K."/>
            <person name="Satake H."/>
        </authorList>
    </citation>
    <scope>NUCLEOTIDE SEQUENCE</scope>
</reference>
<dbReference type="EMBL" id="BQNB010020386">
    <property type="protein sequence ID" value="GJT95426.1"/>
    <property type="molecule type" value="Genomic_DNA"/>
</dbReference>
<sequence length="147" mass="16066">MEARGAGPNLNPPEEGGFTIPDLPNYGGVVPTVFNGPSETIAPIAIQATTFGLKNDMIQQVQNSLSHVVDRVMKPNTSISTNFFACLHKHESEVGFSSDDALRHISSLFVSRSCQAECFDHFAKEFYQLLTNGKNLSRKILSHPSSD</sequence>
<accession>A0ABQ5I6R1</accession>
<gene>
    <name evidence="1" type="ORF">Tco_1090944</name>
</gene>
<reference evidence="1" key="2">
    <citation type="submission" date="2022-01" db="EMBL/GenBank/DDBJ databases">
        <authorList>
            <person name="Yamashiro T."/>
            <person name="Shiraishi A."/>
            <person name="Satake H."/>
            <person name="Nakayama K."/>
        </authorList>
    </citation>
    <scope>NUCLEOTIDE SEQUENCE</scope>
</reference>
<name>A0ABQ5I6R1_9ASTR</name>
<evidence type="ECO:0000313" key="1">
    <source>
        <dbReference type="EMBL" id="GJT95426.1"/>
    </source>
</evidence>
<organism evidence="1 2">
    <name type="scientific">Tanacetum coccineum</name>
    <dbReference type="NCBI Taxonomy" id="301880"/>
    <lineage>
        <taxon>Eukaryota</taxon>
        <taxon>Viridiplantae</taxon>
        <taxon>Streptophyta</taxon>
        <taxon>Embryophyta</taxon>
        <taxon>Tracheophyta</taxon>
        <taxon>Spermatophyta</taxon>
        <taxon>Magnoliopsida</taxon>
        <taxon>eudicotyledons</taxon>
        <taxon>Gunneridae</taxon>
        <taxon>Pentapetalae</taxon>
        <taxon>asterids</taxon>
        <taxon>campanulids</taxon>
        <taxon>Asterales</taxon>
        <taxon>Asteraceae</taxon>
        <taxon>Asteroideae</taxon>
        <taxon>Anthemideae</taxon>
        <taxon>Anthemidinae</taxon>
        <taxon>Tanacetum</taxon>
    </lineage>
</organism>
<protein>
    <recommendedName>
        <fullName evidence="3">Reverse transcriptase domain-containing protein</fullName>
    </recommendedName>
</protein>